<dbReference type="PANTHER" id="PTHR43280:SF29">
    <property type="entry name" value="ARAC-FAMILY TRANSCRIPTIONAL REGULATOR"/>
    <property type="match status" value="1"/>
</dbReference>
<feature type="transmembrane region" description="Helical" evidence="4">
    <location>
        <begin position="100"/>
        <end position="121"/>
    </location>
</feature>
<dbReference type="Proteomes" id="UP000198521">
    <property type="component" value="Unassembled WGS sequence"/>
</dbReference>
<dbReference type="GO" id="GO:0003700">
    <property type="term" value="F:DNA-binding transcription factor activity"/>
    <property type="evidence" value="ECO:0007669"/>
    <property type="project" value="InterPro"/>
</dbReference>
<dbReference type="PROSITE" id="PS01124">
    <property type="entry name" value="HTH_ARAC_FAMILY_2"/>
    <property type="match status" value="1"/>
</dbReference>
<keyword evidence="4" id="KW-1133">Transmembrane helix</keyword>
<evidence type="ECO:0000313" key="6">
    <source>
        <dbReference type="EMBL" id="SEK49038.1"/>
    </source>
</evidence>
<dbReference type="STRING" id="1038014.SAMN04487910_0644"/>
<dbReference type="PRINTS" id="PR00032">
    <property type="entry name" value="HTHARAC"/>
</dbReference>
<dbReference type="PROSITE" id="PS51257">
    <property type="entry name" value="PROKAR_LIPOPROTEIN"/>
    <property type="match status" value="1"/>
</dbReference>
<dbReference type="SUPFAM" id="SSF46689">
    <property type="entry name" value="Homeodomain-like"/>
    <property type="match status" value="1"/>
</dbReference>
<feature type="transmembrane region" description="Helical" evidence="4">
    <location>
        <begin position="214"/>
        <end position="231"/>
    </location>
</feature>
<proteinExistence type="predicted"/>
<protein>
    <submittedName>
        <fullName evidence="6">AraC-type DNA-binding protein</fullName>
    </submittedName>
</protein>
<keyword evidence="3" id="KW-0804">Transcription</keyword>
<sequence>MKLVYDFLFILGMLFSCIYIYIFYKSKDKGLHKSILIVYFGLLVFVLLESYASIHNIDILLHISFLPVYGVKLALGPLLLLYIQSLFLEDKIVLKNGLIHLIPFVLFLFIISLPHKIALVSKEYFVDYNNTIQEYLFLKRPLLDVIFLIYIYISFRTFNKFKKALKCNYSSIENNNFIWVKYLLVTPLIVIFVDLFFVAYQLFIGYLEWRTQNMIMLLTSVSICYGVYYGVKQSKVLVPYFLLENSKNNTGERKVINNKLASEFYSLEESLVAFMEQEKPYLDEDLTLNKLALGIHTTDKKLSALLNQHIQMSFYNFVNSYRIKEFKKLVALPSYNDYTIEGIAYECGFKSKASFYRLFKKVTGQSPSEFKISL</sequence>
<gene>
    <name evidence="6" type="ORF">SAMN04487910_0644</name>
</gene>
<keyword evidence="2 6" id="KW-0238">DNA-binding</keyword>
<keyword evidence="4" id="KW-0812">Transmembrane</keyword>
<evidence type="ECO:0000256" key="4">
    <source>
        <dbReference type="SAM" id="Phobius"/>
    </source>
</evidence>
<dbReference type="InterPro" id="IPR018060">
    <property type="entry name" value="HTH_AraC"/>
</dbReference>
<feature type="transmembrane region" description="Helical" evidence="4">
    <location>
        <begin position="6"/>
        <end position="24"/>
    </location>
</feature>
<dbReference type="RefSeq" id="WP_091405468.1">
    <property type="nucleotide sequence ID" value="NZ_FOAB01000001.1"/>
</dbReference>
<keyword evidence="1" id="KW-0805">Transcription regulation</keyword>
<dbReference type="PANTHER" id="PTHR43280">
    <property type="entry name" value="ARAC-FAMILY TRANSCRIPTIONAL REGULATOR"/>
    <property type="match status" value="1"/>
</dbReference>
<feature type="transmembrane region" description="Helical" evidence="4">
    <location>
        <begin position="66"/>
        <end position="88"/>
    </location>
</feature>
<dbReference type="SMART" id="SM00342">
    <property type="entry name" value="HTH_ARAC"/>
    <property type="match status" value="1"/>
</dbReference>
<accession>A0A1H7HFQ8</accession>
<feature type="domain" description="HTH araC/xylS-type" evidence="5">
    <location>
        <begin position="269"/>
        <end position="373"/>
    </location>
</feature>
<evidence type="ECO:0000256" key="2">
    <source>
        <dbReference type="ARBA" id="ARBA00023125"/>
    </source>
</evidence>
<feature type="transmembrane region" description="Helical" evidence="4">
    <location>
        <begin position="141"/>
        <end position="158"/>
    </location>
</feature>
<dbReference type="InterPro" id="IPR009057">
    <property type="entry name" value="Homeodomain-like_sf"/>
</dbReference>
<dbReference type="GO" id="GO:0043565">
    <property type="term" value="F:sequence-specific DNA binding"/>
    <property type="evidence" value="ECO:0007669"/>
    <property type="project" value="InterPro"/>
</dbReference>
<dbReference type="InterPro" id="IPR020449">
    <property type="entry name" value="Tscrpt_reg_AraC-type_HTH"/>
</dbReference>
<evidence type="ECO:0000256" key="3">
    <source>
        <dbReference type="ARBA" id="ARBA00023163"/>
    </source>
</evidence>
<dbReference type="AlphaFoldDB" id="A0A1H7HFQ8"/>
<feature type="transmembrane region" description="Helical" evidence="4">
    <location>
        <begin position="179"/>
        <end position="202"/>
    </location>
</feature>
<evidence type="ECO:0000313" key="7">
    <source>
        <dbReference type="Proteomes" id="UP000198521"/>
    </source>
</evidence>
<feature type="transmembrane region" description="Helical" evidence="4">
    <location>
        <begin position="36"/>
        <end position="54"/>
    </location>
</feature>
<reference evidence="6 7" key="1">
    <citation type="submission" date="2016-10" db="EMBL/GenBank/DDBJ databases">
        <authorList>
            <person name="de Groot N.N."/>
        </authorList>
    </citation>
    <scope>NUCLEOTIDE SEQUENCE [LARGE SCALE GENOMIC DNA]</scope>
    <source>
        <strain evidence="6 7">DSM 25232</strain>
    </source>
</reference>
<organism evidence="6 7">
    <name type="scientific">Aquimarina amphilecti</name>
    <dbReference type="NCBI Taxonomy" id="1038014"/>
    <lineage>
        <taxon>Bacteria</taxon>
        <taxon>Pseudomonadati</taxon>
        <taxon>Bacteroidota</taxon>
        <taxon>Flavobacteriia</taxon>
        <taxon>Flavobacteriales</taxon>
        <taxon>Flavobacteriaceae</taxon>
        <taxon>Aquimarina</taxon>
    </lineage>
</organism>
<dbReference type="Gene3D" id="1.10.10.60">
    <property type="entry name" value="Homeodomain-like"/>
    <property type="match status" value="2"/>
</dbReference>
<keyword evidence="4" id="KW-0472">Membrane</keyword>
<evidence type="ECO:0000256" key="1">
    <source>
        <dbReference type="ARBA" id="ARBA00023015"/>
    </source>
</evidence>
<evidence type="ECO:0000259" key="5">
    <source>
        <dbReference type="PROSITE" id="PS01124"/>
    </source>
</evidence>
<dbReference type="EMBL" id="FOAB01000001">
    <property type="protein sequence ID" value="SEK49038.1"/>
    <property type="molecule type" value="Genomic_DNA"/>
</dbReference>
<dbReference type="OrthoDB" id="5492415at2"/>
<dbReference type="Pfam" id="PF12833">
    <property type="entry name" value="HTH_18"/>
    <property type="match status" value="1"/>
</dbReference>
<keyword evidence="7" id="KW-1185">Reference proteome</keyword>
<name>A0A1H7HFQ8_AQUAM</name>